<dbReference type="AlphaFoldDB" id="A0A495IJQ9"/>
<dbReference type="PANTHER" id="PTHR12526">
    <property type="entry name" value="GLYCOSYLTRANSFERASE"/>
    <property type="match status" value="1"/>
</dbReference>
<dbReference type="GO" id="GO:0016757">
    <property type="term" value="F:glycosyltransferase activity"/>
    <property type="evidence" value="ECO:0007669"/>
    <property type="project" value="InterPro"/>
</dbReference>
<organism evidence="3 4">
    <name type="scientific">Frondihabitans australicus</name>
    <dbReference type="NCBI Taxonomy" id="386892"/>
    <lineage>
        <taxon>Bacteria</taxon>
        <taxon>Bacillati</taxon>
        <taxon>Actinomycetota</taxon>
        <taxon>Actinomycetes</taxon>
        <taxon>Micrococcales</taxon>
        <taxon>Microbacteriaceae</taxon>
        <taxon>Frondihabitans</taxon>
    </lineage>
</organism>
<evidence type="ECO:0000256" key="1">
    <source>
        <dbReference type="ARBA" id="ARBA00022679"/>
    </source>
</evidence>
<proteinExistence type="predicted"/>
<dbReference type="EMBL" id="RBKS01000001">
    <property type="protein sequence ID" value="RKR75648.1"/>
    <property type="molecule type" value="Genomic_DNA"/>
</dbReference>
<keyword evidence="4" id="KW-1185">Reference proteome</keyword>
<dbReference type="InterPro" id="IPR001296">
    <property type="entry name" value="Glyco_trans_1"/>
</dbReference>
<gene>
    <name evidence="3" type="ORF">C8E83_2796</name>
</gene>
<accession>A0A495IJQ9</accession>
<dbReference type="OrthoDB" id="9814612at2"/>
<comment type="caution">
    <text evidence="3">The sequence shown here is derived from an EMBL/GenBank/DDBJ whole genome shotgun (WGS) entry which is preliminary data.</text>
</comment>
<name>A0A495IJQ9_9MICO</name>
<protein>
    <submittedName>
        <fullName evidence="3">Glycosyltransferase involved in cell wall biosynthesis</fullName>
    </submittedName>
</protein>
<dbReference type="RefSeq" id="WP_121370419.1">
    <property type="nucleotide sequence ID" value="NZ_RBKS01000001.1"/>
</dbReference>
<keyword evidence="1 3" id="KW-0808">Transferase</keyword>
<sequence length="345" mass="38123">MKVAVLNNMAPFVHGGAEELALNLVGALERHGHDVELIRLPFRWEPFQVLAKQMSMATTMRVDAADRVIALKFPAYLVPHRDKTLWLLHQYRQAYDLYDAGYTNLPDTDEGRAALDLIRRKDSTAFEGARRIFTNSPTTSARLAQYNGFDSEVLYPPLNDAHLFHDAGDEGYLFAGGRVNSLKRQDLLIRALALTPKSVRLVIAGPADDEASADALRRLAVELGVEDRLTLDLRFTTREELAHRVNHARACIYIPYDEDSLGYVSMEAAQASKPVITTSDSGGILGLVGDGYSGWVAEPTAESLAAAMAEASESSLLCRERGANIHRHWNAHGATWDLTVERLLA</sequence>
<evidence type="ECO:0000313" key="4">
    <source>
        <dbReference type="Proteomes" id="UP000280008"/>
    </source>
</evidence>
<reference evidence="3 4" key="1">
    <citation type="submission" date="2018-10" db="EMBL/GenBank/DDBJ databases">
        <title>Sequencing the genomes of 1000 actinobacteria strains.</title>
        <authorList>
            <person name="Klenk H.-P."/>
        </authorList>
    </citation>
    <scope>NUCLEOTIDE SEQUENCE [LARGE SCALE GENOMIC DNA]</scope>
    <source>
        <strain evidence="3 4">DSM 17894</strain>
    </source>
</reference>
<evidence type="ECO:0000259" key="2">
    <source>
        <dbReference type="Pfam" id="PF00534"/>
    </source>
</evidence>
<feature type="domain" description="Glycosyl transferase family 1" evidence="2">
    <location>
        <begin position="169"/>
        <end position="324"/>
    </location>
</feature>
<dbReference type="Pfam" id="PF00534">
    <property type="entry name" value="Glycos_transf_1"/>
    <property type="match status" value="1"/>
</dbReference>
<dbReference type="Gene3D" id="3.40.50.2000">
    <property type="entry name" value="Glycogen Phosphorylase B"/>
    <property type="match status" value="1"/>
</dbReference>
<evidence type="ECO:0000313" key="3">
    <source>
        <dbReference type="EMBL" id="RKR75648.1"/>
    </source>
</evidence>
<dbReference type="PANTHER" id="PTHR12526:SF635">
    <property type="entry name" value="GLYCOSYL TRANSFERASE GROUP 1"/>
    <property type="match status" value="1"/>
</dbReference>
<dbReference type="SUPFAM" id="SSF53756">
    <property type="entry name" value="UDP-Glycosyltransferase/glycogen phosphorylase"/>
    <property type="match status" value="1"/>
</dbReference>
<dbReference type="Proteomes" id="UP000280008">
    <property type="component" value="Unassembled WGS sequence"/>
</dbReference>
<dbReference type="CDD" id="cd03801">
    <property type="entry name" value="GT4_PimA-like"/>
    <property type="match status" value="1"/>
</dbReference>